<gene>
    <name evidence="3" type="ORF">ED236_07595</name>
</gene>
<dbReference type="RefSeq" id="WP_123237354.1">
    <property type="nucleotide sequence ID" value="NZ_RJVP01000003.1"/>
</dbReference>
<reference evidence="3 4" key="1">
    <citation type="submission" date="2018-10" db="EMBL/GenBank/DDBJ databases">
        <authorList>
            <person name="Chen W.-M."/>
        </authorList>
    </citation>
    <scope>NUCLEOTIDE SEQUENCE [LARGE SCALE GENOMIC DNA]</scope>
    <source>
        <strain evidence="3 4">H-5</strain>
    </source>
</reference>
<dbReference type="AlphaFoldDB" id="A0A3N0V189"/>
<comment type="caution">
    <text evidence="3">The sequence shown here is derived from an EMBL/GenBank/DDBJ whole genome shotgun (WGS) entry which is preliminary data.</text>
</comment>
<accession>A0A3N0V189</accession>
<evidence type="ECO:0000256" key="1">
    <source>
        <dbReference type="SAM" id="Coils"/>
    </source>
</evidence>
<dbReference type="EMBL" id="RJVP01000003">
    <property type="protein sequence ID" value="ROH86291.1"/>
    <property type="molecule type" value="Genomic_DNA"/>
</dbReference>
<evidence type="ECO:0000256" key="2">
    <source>
        <dbReference type="SAM" id="Phobius"/>
    </source>
</evidence>
<keyword evidence="2" id="KW-1133">Transmembrane helix</keyword>
<keyword evidence="2" id="KW-0472">Membrane</keyword>
<dbReference type="Proteomes" id="UP000275137">
    <property type="component" value="Unassembled WGS sequence"/>
</dbReference>
<sequence length="134" mass="14411">MAAGTILTVLANIPWGTVVDNAPKVADGAAKLWNTVSRWNKAGTASGSRPSATVRTGLSDNASLAARLQSAEESVQHLNQQMQASTALIKELAEQNTLLVRRVELHRQRLVRLTMISIGVGSLLLGLNLYLLLR</sequence>
<evidence type="ECO:0000313" key="3">
    <source>
        <dbReference type="EMBL" id="ROH86291.1"/>
    </source>
</evidence>
<protein>
    <submittedName>
        <fullName evidence="3">Uncharacterized protein</fullName>
    </submittedName>
</protein>
<proteinExistence type="predicted"/>
<keyword evidence="1" id="KW-0175">Coiled coil</keyword>
<organism evidence="3 4">
    <name type="scientific">Pseudomethylobacillus aquaticus</name>
    <dbReference type="NCBI Taxonomy" id="2676064"/>
    <lineage>
        <taxon>Bacteria</taxon>
        <taxon>Pseudomonadati</taxon>
        <taxon>Pseudomonadota</taxon>
        <taxon>Betaproteobacteria</taxon>
        <taxon>Nitrosomonadales</taxon>
        <taxon>Methylophilaceae</taxon>
        <taxon>Pseudomethylobacillus</taxon>
    </lineage>
</organism>
<keyword evidence="2" id="KW-0812">Transmembrane</keyword>
<keyword evidence="4" id="KW-1185">Reference proteome</keyword>
<name>A0A3N0V189_9PROT</name>
<feature type="transmembrane region" description="Helical" evidence="2">
    <location>
        <begin position="110"/>
        <end position="133"/>
    </location>
</feature>
<feature type="coiled-coil region" evidence="1">
    <location>
        <begin position="61"/>
        <end position="95"/>
    </location>
</feature>
<evidence type="ECO:0000313" key="4">
    <source>
        <dbReference type="Proteomes" id="UP000275137"/>
    </source>
</evidence>